<name>A0A3E0VTV2_9MICO</name>
<sequence length="309" mass="31523">MVNWTNFAGLRAHPLTDPDDASLSVMQGADWMITVSGRAGADVTGVNVQNPDTGKDVTATVAGGVWSAWWPITADSRAHSGLFGDYGDEITITYRTADGASHTSSGYSDSGEPSEVGETVPPTLGSLAGWSALPGTYSASAADVEACLNSKDLAGVTSPVSPVLAETRGDFVTLMLAHEGSRAYCTLKDGRVQWSADLGAMTVDPPAAGEAFVTDGNGVDGKVAGTRISALRGVAGSDVVAVVVHLAEGKDVSATVENGVWQAWWPENEPAALSDDGGSTATPSAQAPAPAGMPTISYTTRDGVSHKAG</sequence>
<proteinExistence type="predicted"/>
<dbReference type="AlphaFoldDB" id="A0A3E0VTV2"/>
<gene>
    <name evidence="2" type="ORF">B7R21_09485</name>
</gene>
<accession>A0A3E0VTV2</accession>
<evidence type="ECO:0000256" key="1">
    <source>
        <dbReference type="SAM" id="MobiDB-lite"/>
    </source>
</evidence>
<dbReference type="Proteomes" id="UP000256709">
    <property type="component" value="Unassembled WGS sequence"/>
</dbReference>
<protein>
    <submittedName>
        <fullName evidence="2">Uncharacterized protein</fullName>
    </submittedName>
</protein>
<feature type="compositionally biased region" description="Low complexity" evidence="1">
    <location>
        <begin position="279"/>
        <end position="290"/>
    </location>
</feature>
<feature type="region of interest" description="Disordered" evidence="1">
    <location>
        <begin position="269"/>
        <end position="309"/>
    </location>
</feature>
<evidence type="ECO:0000313" key="2">
    <source>
        <dbReference type="EMBL" id="RFA13060.1"/>
    </source>
</evidence>
<reference evidence="2 3" key="1">
    <citation type="submission" date="2017-04" db="EMBL/GenBank/DDBJ databases">
        <title>Comparative genome analysis of Subtercola boreus.</title>
        <authorList>
            <person name="Cho Y.-J."/>
            <person name="Cho A."/>
            <person name="Kim O.-S."/>
            <person name="Lee J.-I."/>
        </authorList>
    </citation>
    <scope>NUCLEOTIDE SEQUENCE [LARGE SCALE GENOMIC DNA]</scope>
    <source>
        <strain evidence="2 3">P27444</strain>
    </source>
</reference>
<evidence type="ECO:0000313" key="3">
    <source>
        <dbReference type="Proteomes" id="UP000256709"/>
    </source>
</evidence>
<dbReference type="EMBL" id="NBXA01000020">
    <property type="protein sequence ID" value="RFA13060.1"/>
    <property type="molecule type" value="Genomic_DNA"/>
</dbReference>
<comment type="caution">
    <text evidence="2">The sequence shown here is derived from an EMBL/GenBank/DDBJ whole genome shotgun (WGS) entry which is preliminary data.</text>
</comment>
<organism evidence="2 3">
    <name type="scientific">Subtercola boreus</name>
    <dbReference type="NCBI Taxonomy" id="120213"/>
    <lineage>
        <taxon>Bacteria</taxon>
        <taxon>Bacillati</taxon>
        <taxon>Actinomycetota</taxon>
        <taxon>Actinomycetes</taxon>
        <taxon>Micrococcales</taxon>
        <taxon>Microbacteriaceae</taxon>
        <taxon>Subtercola</taxon>
    </lineage>
</organism>